<gene>
    <name evidence="1" type="ORF">LPJ66_005727</name>
</gene>
<evidence type="ECO:0000313" key="2">
    <source>
        <dbReference type="Proteomes" id="UP001150581"/>
    </source>
</evidence>
<sequence length="848" mass="92671">GGSFGFHINLGCESEIMPTGYNMANVLADSAPCDGSSGGGGGDGDGDGDCGDGDGNNHSVSWASPQSTPNPTTLYEHEEDEKSAKAVKRDDDEQSERARRRRSKSLGHLIGLENLSISGNSVNSGQGNKRSKHSRFGWHRDSKSKPSKESIDNNNSSSRASLTSASGHHSTAANPPVLYLAAMRAGERNSWIAQLRHYAQTSFSGTVPRPPSSPTLAPLVFRVERCMWIKIHEVQGLPKANDSAIALVVIDGHVVAQSEVSTTTSKVRREAVPHFFGSLPIIQRGVHVLVRHKEKQAQGGGLLGYCQIPIPMLQRGCTYDGWYPISHGDVSVIDQTIGSYLPLATNTKPAWRRWTSKHITHSDHHHSHSHHHHPPSASRPSTPFRSGDVHVQVRYDEIIVFPSAFYADVVALLLDSRLTLILDLAAILPRSADWLVETMAKIALCDNRIVPWVDAIVRHELGSHAPPDPALIFRGSSIATRSMDTLMKVVGLAFLDQMIGNVVRDVAAGNYNCEVDPSRLHSHDNVKANWRQLLHLLRAVWLGIEESMHSCPPTMRRVFAGIRQSVSYFYSDHGAYAQVRYSCISGFLFLRFVCPAMLSPKTFGLVGTQPSAPALRTLTLLAKGVQCAANLTDFALKEPYMQPMNAFVQQSVPKLKMFIDCISADNPEDEAHGEMKEGQEQHYRQHECAHAVADEEAMAVMAVDRERELAAFSDFVWASRDDIREIMELSSPGGHSASQMYPMAVGDGSSAKCTSPMTVTTADSFNKSPDPTVVDYDGFSGGSVKSPVPDHARRTREMNAPRSLAVTHRLIENLVQACEAVQDCVDACMKSPYASAVQNPENNSGANR</sequence>
<keyword evidence="2" id="KW-1185">Reference proteome</keyword>
<evidence type="ECO:0000313" key="1">
    <source>
        <dbReference type="EMBL" id="KAJ1893480.1"/>
    </source>
</evidence>
<protein>
    <submittedName>
        <fullName evidence="1">Uncharacterized protein</fullName>
    </submittedName>
</protein>
<dbReference type="Proteomes" id="UP001150581">
    <property type="component" value="Unassembled WGS sequence"/>
</dbReference>
<accession>A0ACC1IHL7</accession>
<comment type="caution">
    <text evidence="1">The sequence shown here is derived from an EMBL/GenBank/DDBJ whole genome shotgun (WGS) entry which is preliminary data.</text>
</comment>
<name>A0ACC1IHL7_9FUNG</name>
<dbReference type="EMBL" id="JANBPG010000828">
    <property type="protein sequence ID" value="KAJ1893480.1"/>
    <property type="molecule type" value="Genomic_DNA"/>
</dbReference>
<feature type="non-terminal residue" evidence="1">
    <location>
        <position position="1"/>
    </location>
</feature>
<organism evidence="1 2">
    <name type="scientific">Kickxella alabastrina</name>
    <dbReference type="NCBI Taxonomy" id="61397"/>
    <lineage>
        <taxon>Eukaryota</taxon>
        <taxon>Fungi</taxon>
        <taxon>Fungi incertae sedis</taxon>
        <taxon>Zoopagomycota</taxon>
        <taxon>Kickxellomycotina</taxon>
        <taxon>Kickxellomycetes</taxon>
        <taxon>Kickxellales</taxon>
        <taxon>Kickxellaceae</taxon>
        <taxon>Kickxella</taxon>
    </lineage>
</organism>
<reference evidence="1" key="1">
    <citation type="submission" date="2022-07" db="EMBL/GenBank/DDBJ databases">
        <title>Phylogenomic reconstructions and comparative analyses of Kickxellomycotina fungi.</title>
        <authorList>
            <person name="Reynolds N.K."/>
            <person name="Stajich J.E."/>
            <person name="Barry K."/>
            <person name="Grigoriev I.V."/>
            <person name="Crous P."/>
            <person name="Smith M.E."/>
        </authorList>
    </citation>
    <scope>NUCLEOTIDE SEQUENCE</scope>
    <source>
        <strain evidence="1">Benny 63K</strain>
    </source>
</reference>
<proteinExistence type="predicted"/>